<protein>
    <submittedName>
        <fullName evidence="1">Uncharacterized protein</fullName>
    </submittedName>
</protein>
<sequence length="35" mass="3909">MGLRLGGPDTISFMAFSLLARALMDDIEIAKNRQR</sequence>
<dbReference type="Proteomes" id="UP000254602">
    <property type="component" value="Unassembled WGS sequence"/>
</dbReference>
<reference evidence="1 2" key="1">
    <citation type="submission" date="2018-06" db="EMBL/GenBank/DDBJ databases">
        <authorList>
            <consortium name="Pathogen Informatics"/>
            <person name="Doyle S."/>
        </authorList>
    </citation>
    <scope>NUCLEOTIDE SEQUENCE [LARGE SCALE GENOMIC DNA]</scope>
    <source>
        <strain evidence="1 2">NCTC7914</strain>
    </source>
</reference>
<dbReference type="AlphaFoldDB" id="A0A379KGS7"/>
<evidence type="ECO:0000313" key="1">
    <source>
        <dbReference type="EMBL" id="SUD66827.1"/>
    </source>
</evidence>
<proteinExistence type="predicted"/>
<evidence type="ECO:0000313" key="2">
    <source>
        <dbReference type="Proteomes" id="UP000254602"/>
    </source>
</evidence>
<name>A0A379KGS7_PSEPU</name>
<gene>
    <name evidence="1" type="ORF">NCTC7914_00890</name>
</gene>
<dbReference type="EMBL" id="UGUY01000001">
    <property type="protein sequence ID" value="SUD66827.1"/>
    <property type="molecule type" value="Genomic_DNA"/>
</dbReference>
<organism evidence="1 2">
    <name type="scientific">Pseudomonas putida</name>
    <name type="common">Arthrobacter siderocapsulatus</name>
    <dbReference type="NCBI Taxonomy" id="303"/>
    <lineage>
        <taxon>Bacteria</taxon>
        <taxon>Pseudomonadati</taxon>
        <taxon>Pseudomonadota</taxon>
        <taxon>Gammaproteobacteria</taxon>
        <taxon>Pseudomonadales</taxon>
        <taxon>Pseudomonadaceae</taxon>
        <taxon>Pseudomonas</taxon>
    </lineage>
</organism>
<accession>A0A379KGS7</accession>